<accession>A0A396ZYS1</accession>
<feature type="compositionally biased region" description="Low complexity" evidence="1">
    <location>
        <begin position="161"/>
        <end position="171"/>
    </location>
</feature>
<proteinExistence type="predicted"/>
<evidence type="ECO:0000313" key="3">
    <source>
        <dbReference type="Proteomes" id="UP000266239"/>
    </source>
</evidence>
<evidence type="ECO:0000313" key="2">
    <source>
        <dbReference type="EMBL" id="RHX98797.1"/>
    </source>
</evidence>
<feature type="compositionally biased region" description="Basic and acidic residues" evidence="1">
    <location>
        <begin position="79"/>
        <end position="104"/>
    </location>
</feature>
<dbReference type="AlphaFoldDB" id="A0A396ZYS1"/>
<evidence type="ECO:0000256" key="1">
    <source>
        <dbReference type="SAM" id="MobiDB-lite"/>
    </source>
</evidence>
<reference evidence="2 3" key="1">
    <citation type="submission" date="2018-08" db="EMBL/GenBank/DDBJ databases">
        <title>Aphanomyces genome sequencing and annotation.</title>
        <authorList>
            <person name="Minardi D."/>
            <person name="Oidtmann B."/>
            <person name="Van Der Giezen M."/>
            <person name="Studholme D.J."/>
        </authorList>
    </citation>
    <scope>NUCLEOTIDE SEQUENCE [LARGE SCALE GENOMIC DNA]</scope>
    <source>
        <strain evidence="2 3">Yx</strain>
    </source>
</reference>
<dbReference type="EMBL" id="QUTA01011157">
    <property type="protein sequence ID" value="RHX98797.1"/>
    <property type="molecule type" value="Genomic_DNA"/>
</dbReference>
<organism evidence="2 3">
    <name type="scientific">Aphanomyces astaci</name>
    <name type="common">Crayfish plague agent</name>
    <dbReference type="NCBI Taxonomy" id="112090"/>
    <lineage>
        <taxon>Eukaryota</taxon>
        <taxon>Sar</taxon>
        <taxon>Stramenopiles</taxon>
        <taxon>Oomycota</taxon>
        <taxon>Saprolegniomycetes</taxon>
        <taxon>Saprolegniales</taxon>
        <taxon>Verrucalvaceae</taxon>
        <taxon>Aphanomyces</taxon>
    </lineage>
</organism>
<feature type="region of interest" description="Disordered" evidence="1">
    <location>
        <begin position="161"/>
        <end position="200"/>
    </location>
</feature>
<feature type="region of interest" description="Disordered" evidence="1">
    <location>
        <begin position="79"/>
        <end position="108"/>
    </location>
</feature>
<name>A0A396ZYS1_APHAT</name>
<comment type="caution">
    <text evidence="2">The sequence shown here is derived from an EMBL/GenBank/DDBJ whole genome shotgun (WGS) entry which is preliminary data.</text>
</comment>
<dbReference type="VEuPathDB" id="FungiDB:H257_03082"/>
<dbReference type="Proteomes" id="UP000266239">
    <property type="component" value="Unassembled WGS sequence"/>
</dbReference>
<protein>
    <submittedName>
        <fullName evidence="2">Uncharacterized protein</fullName>
    </submittedName>
</protein>
<gene>
    <name evidence="2" type="ORF">DYB25_011631</name>
</gene>
<feature type="region of interest" description="Disordered" evidence="1">
    <location>
        <begin position="123"/>
        <end position="143"/>
    </location>
</feature>
<sequence length="200" mass="21791">MSDVSYGFFPTGKELFSGVKWIKEHPVVATAAAVGATAISIVTYFRATTPMTSYDHQVPKGTLNVRERVVSWCDVHVKTDDSRPQESTKDSRSHHKHEGEGDRTTDDDEDDLLEELQTLAIKAPVPRDAGWDDDPNAGNVSKQDLHNASPQWGWYVAITPPTDGTPGTGLPRAIADPIQGPIASSASLMGLKRTQSARLR</sequence>
<feature type="compositionally biased region" description="Polar residues" evidence="1">
    <location>
        <begin position="182"/>
        <end position="200"/>
    </location>
</feature>